<protein>
    <submittedName>
        <fullName evidence="1">Uncharacterized protein</fullName>
    </submittedName>
</protein>
<organism evidence="1">
    <name type="scientific">marine sediment metagenome</name>
    <dbReference type="NCBI Taxonomy" id="412755"/>
    <lineage>
        <taxon>unclassified sequences</taxon>
        <taxon>metagenomes</taxon>
        <taxon>ecological metagenomes</taxon>
    </lineage>
</organism>
<comment type="caution">
    <text evidence="1">The sequence shown here is derived from an EMBL/GenBank/DDBJ whole genome shotgun (WGS) entry which is preliminary data.</text>
</comment>
<sequence length="99" mass="11439">MRVKIEERARINKVEFADLKPGDIFRKLRNMSLDPGADEVDDLVVHHPETFYMKLLGGNARYDDKCNTVSLCRGSKSHVHKDEFVQPFEHGVLTLWEVV</sequence>
<dbReference type="EMBL" id="LAZR01057509">
    <property type="protein sequence ID" value="KKK71931.1"/>
    <property type="molecule type" value="Genomic_DNA"/>
</dbReference>
<accession>A0A0F9AIE5</accession>
<dbReference type="AlphaFoldDB" id="A0A0F9AIE5"/>
<name>A0A0F9AIE5_9ZZZZ</name>
<evidence type="ECO:0000313" key="1">
    <source>
        <dbReference type="EMBL" id="KKK71931.1"/>
    </source>
</evidence>
<reference evidence="1" key="1">
    <citation type="journal article" date="2015" name="Nature">
        <title>Complex archaea that bridge the gap between prokaryotes and eukaryotes.</title>
        <authorList>
            <person name="Spang A."/>
            <person name="Saw J.H."/>
            <person name="Jorgensen S.L."/>
            <person name="Zaremba-Niedzwiedzka K."/>
            <person name="Martijn J."/>
            <person name="Lind A.E."/>
            <person name="van Eijk R."/>
            <person name="Schleper C."/>
            <person name="Guy L."/>
            <person name="Ettema T.J."/>
        </authorList>
    </citation>
    <scope>NUCLEOTIDE SEQUENCE</scope>
</reference>
<gene>
    <name evidence="1" type="ORF">LCGC14_2908980</name>
</gene>
<proteinExistence type="predicted"/>